<keyword evidence="2" id="KW-0813">Transport</keyword>
<dbReference type="InterPro" id="IPR050721">
    <property type="entry name" value="Trk_Ktr_HKT_K-transport"/>
</dbReference>
<evidence type="ECO:0000256" key="4">
    <source>
        <dbReference type="ARBA" id="ARBA00022958"/>
    </source>
</evidence>
<dbReference type="NCBIfam" id="NF007038">
    <property type="entry name" value="PRK09496.2-6"/>
    <property type="match status" value="1"/>
</dbReference>
<dbReference type="Proteomes" id="UP000823641">
    <property type="component" value="Unassembled WGS sequence"/>
</dbReference>
<evidence type="ECO:0000259" key="7">
    <source>
        <dbReference type="PROSITE" id="PS51201"/>
    </source>
</evidence>
<evidence type="ECO:0000256" key="3">
    <source>
        <dbReference type="ARBA" id="ARBA00022538"/>
    </source>
</evidence>
<dbReference type="PROSITE" id="PS51201">
    <property type="entry name" value="RCK_N"/>
    <property type="match status" value="2"/>
</dbReference>
<feature type="domain" description="RCK C-terminal" evidence="8">
    <location>
        <begin position="141"/>
        <end position="223"/>
    </location>
</feature>
<dbReference type="Pfam" id="PF02254">
    <property type="entry name" value="TrkA_N"/>
    <property type="match status" value="2"/>
</dbReference>
<evidence type="ECO:0000259" key="8">
    <source>
        <dbReference type="PROSITE" id="PS51202"/>
    </source>
</evidence>
<dbReference type="NCBIfam" id="NF007039">
    <property type="entry name" value="PRK09496.3-2"/>
    <property type="match status" value="1"/>
</dbReference>
<evidence type="ECO:0000256" key="6">
    <source>
        <dbReference type="ARBA" id="ARBA00023065"/>
    </source>
</evidence>
<feature type="domain" description="RCK N-terminal" evidence="7">
    <location>
        <begin position="1"/>
        <end position="121"/>
    </location>
</feature>
<dbReference type="SUPFAM" id="SSF116726">
    <property type="entry name" value="TrkA C-terminal domain-like"/>
    <property type="match status" value="2"/>
</dbReference>
<dbReference type="PROSITE" id="PS51202">
    <property type="entry name" value="RCK_C"/>
    <property type="match status" value="2"/>
</dbReference>
<gene>
    <name evidence="9" type="primary">trkA</name>
    <name evidence="9" type="ORF">IAA73_06385</name>
</gene>
<reference evidence="9" key="1">
    <citation type="submission" date="2020-10" db="EMBL/GenBank/DDBJ databases">
        <authorList>
            <person name="Gilroy R."/>
        </authorList>
    </citation>
    <scope>NUCLEOTIDE SEQUENCE</scope>
    <source>
        <strain evidence="9">G3-3990</strain>
    </source>
</reference>
<dbReference type="GO" id="GO:0005886">
    <property type="term" value="C:plasma membrane"/>
    <property type="evidence" value="ECO:0007669"/>
    <property type="project" value="InterPro"/>
</dbReference>
<dbReference type="InterPro" id="IPR036291">
    <property type="entry name" value="NAD(P)-bd_dom_sf"/>
</dbReference>
<dbReference type="Gene3D" id="3.30.70.1450">
    <property type="entry name" value="Regulator of K+ conductance, C-terminal domain"/>
    <property type="match status" value="2"/>
</dbReference>
<keyword evidence="6" id="KW-0406">Ion transport</keyword>
<dbReference type="InterPro" id="IPR006037">
    <property type="entry name" value="RCK_C"/>
</dbReference>
<dbReference type="GO" id="GO:0015079">
    <property type="term" value="F:potassium ion transmembrane transporter activity"/>
    <property type="evidence" value="ECO:0007669"/>
    <property type="project" value="InterPro"/>
</dbReference>
<dbReference type="EMBL" id="JADIMG010000064">
    <property type="protein sequence ID" value="MBO8459941.1"/>
    <property type="molecule type" value="Genomic_DNA"/>
</dbReference>
<keyword evidence="3" id="KW-0633">Potassium transport</keyword>
<dbReference type="InterPro" id="IPR036721">
    <property type="entry name" value="RCK_C_sf"/>
</dbReference>
<sequence>MKICIVGAGEVGTHLAKLLARENFNIVLMDASSERLRDLDANYDFLTVVGSPTSLKDLKEIGVEDADLFIAVTPHECVNITACMLASNLGAKTTLARIDNSEYMQPKNREFFKKMGVTHLIYPELLAAKEIAESLSTNWFRNHLILGDGLLEMLVIKVRANSEIVNKKFKTGAFDHDKYRIVAIKRQNETIIPGGNDEVLPNDLVCFVTSPENRKFVRTQAGKKLIDIKNVMFMGGSRIVQNAIRLLDKDMNIKLMEMDREKSFQLSEKVDNALIINADGRNMDALREEGIADMDAFVAVTGNSEANILACLAAKRFGVSKTIAEIENIDYIPLAEELDIGTVLNKKTIAASYIYQLTLDADVMDVRHLTSADAEVIEFVATAGSKITRHKVKDLNLPDQVNIGGLVRNGKAMLVNGNTLIMPNDRVIVFCTSSVIRKMEKFIN</sequence>
<dbReference type="Gene3D" id="3.40.50.720">
    <property type="entry name" value="NAD(P)-binding Rossmann-like Domain"/>
    <property type="match status" value="2"/>
</dbReference>
<dbReference type="PRINTS" id="PR00335">
    <property type="entry name" value="KUPTAKETRKA"/>
</dbReference>
<name>A0A9D9HU71_9BACT</name>
<evidence type="ECO:0000256" key="1">
    <source>
        <dbReference type="ARBA" id="ARBA00017378"/>
    </source>
</evidence>
<dbReference type="AlphaFoldDB" id="A0A9D9HU71"/>
<protein>
    <recommendedName>
        <fullName evidence="1">Trk system potassium uptake protein TrkA</fullName>
    </recommendedName>
</protein>
<keyword evidence="5" id="KW-0520">NAD</keyword>
<feature type="domain" description="RCK N-terminal" evidence="7">
    <location>
        <begin position="228"/>
        <end position="344"/>
    </location>
</feature>
<dbReference type="InterPro" id="IPR006036">
    <property type="entry name" value="K_uptake_TrkA"/>
</dbReference>
<organism evidence="9 10">
    <name type="scientific">Candidatus Gallipaludibacter merdavium</name>
    <dbReference type="NCBI Taxonomy" id="2840839"/>
    <lineage>
        <taxon>Bacteria</taxon>
        <taxon>Pseudomonadati</taxon>
        <taxon>Bacteroidota</taxon>
        <taxon>Bacteroidia</taxon>
        <taxon>Bacteroidales</taxon>
        <taxon>Candidatus Gallipaludibacter</taxon>
    </lineage>
</organism>
<reference evidence="9" key="2">
    <citation type="journal article" date="2021" name="PeerJ">
        <title>Extensive microbial diversity within the chicken gut microbiome revealed by metagenomics and culture.</title>
        <authorList>
            <person name="Gilroy R."/>
            <person name="Ravi A."/>
            <person name="Getino M."/>
            <person name="Pursley I."/>
            <person name="Horton D.L."/>
            <person name="Alikhan N.F."/>
            <person name="Baker D."/>
            <person name="Gharbi K."/>
            <person name="Hall N."/>
            <person name="Watson M."/>
            <person name="Adriaenssens E.M."/>
            <person name="Foster-Nyarko E."/>
            <person name="Jarju S."/>
            <person name="Secka A."/>
            <person name="Antonio M."/>
            <person name="Oren A."/>
            <person name="Chaudhuri R.R."/>
            <person name="La Ragione R."/>
            <person name="Hildebrand F."/>
            <person name="Pallen M.J."/>
        </authorList>
    </citation>
    <scope>NUCLEOTIDE SEQUENCE</scope>
    <source>
        <strain evidence="9">G3-3990</strain>
    </source>
</reference>
<evidence type="ECO:0000256" key="2">
    <source>
        <dbReference type="ARBA" id="ARBA00022448"/>
    </source>
</evidence>
<dbReference type="PANTHER" id="PTHR43833:SF5">
    <property type="entry name" value="TRK SYSTEM POTASSIUM UPTAKE PROTEIN TRKA"/>
    <property type="match status" value="1"/>
</dbReference>
<evidence type="ECO:0000313" key="9">
    <source>
        <dbReference type="EMBL" id="MBO8459941.1"/>
    </source>
</evidence>
<comment type="caution">
    <text evidence="9">The sequence shown here is derived from an EMBL/GenBank/DDBJ whole genome shotgun (WGS) entry which is preliminary data.</text>
</comment>
<dbReference type="Pfam" id="PF02080">
    <property type="entry name" value="TrkA_C"/>
    <property type="match status" value="2"/>
</dbReference>
<evidence type="ECO:0000313" key="10">
    <source>
        <dbReference type="Proteomes" id="UP000823641"/>
    </source>
</evidence>
<evidence type="ECO:0000256" key="5">
    <source>
        <dbReference type="ARBA" id="ARBA00023027"/>
    </source>
</evidence>
<dbReference type="SUPFAM" id="SSF51735">
    <property type="entry name" value="NAD(P)-binding Rossmann-fold domains"/>
    <property type="match status" value="2"/>
</dbReference>
<proteinExistence type="predicted"/>
<accession>A0A9D9HU71</accession>
<dbReference type="PANTHER" id="PTHR43833">
    <property type="entry name" value="POTASSIUM CHANNEL PROTEIN 2-RELATED-RELATED"/>
    <property type="match status" value="1"/>
</dbReference>
<dbReference type="InterPro" id="IPR003148">
    <property type="entry name" value="RCK_N"/>
</dbReference>
<feature type="domain" description="RCK C-terminal" evidence="8">
    <location>
        <begin position="364"/>
        <end position="444"/>
    </location>
</feature>
<keyword evidence="4" id="KW-0630">Potassium</keyword>